<dbReference type="SMART" id="SM00428">
    <property type="entry name" value="H3"/>
    <property type="match status" value="1"/>
</dbReference>
<dbReference type="InterPro" id="IPR009072">
    <property type="entry name" value="Histone-fold"/>
</dbReference>
<evidence type="ECO:0000256" key="2">
    <source>
        <dbReference type="ARBA" id="ARBA00004123"/>
    </source>
</evidence>
<evidence type="ECO:0000256" key="4">
    <source>
        <dbReference type="ARBA" id="ARBA00010343"/>
    </source>
</evidence>
<name>B8MUK1_TALSN</name>
<dbReference type="GO" id="GO:0003677">
    <property type="term" value="F:DNA binding"/>
    <property type="evidence" value="ECO:0007669"/>
    <property type="project" value="UniProtKB-KW"/>
</dbReference>
<evidence type="ECO:0000256" key="6">
    <source>
        <dbReference type="ARBA" id="ARBA00020835"/>
    </source>
</evidence>
<evidence type="ECO:0000259" key="11">
    <source>
        <dbReference type="Pfam" id="PF00125"/>
    </source>
</evidence>
<gene>
    <name evidence="12" type="ORF">TSTA_108550</name>
</gene>
<evidence type="ECO:0000256" key="9">
    <source>
        <dbReference type="ARBA" id="ARBA00023242"/>
    </source>
</evidence>
<dbReference type="PhylomeDB" id="B8MUK1"/>
<dbReference type="GeneID" id="8103111"/>
<dbReference type="HOGENOM" id="CLU_078295_7_1_1"/>
<dbReference type="Gene3D" id="1.10.20.10">
    <property type="entry name" value="Histone, subunit A"/>
    <property type="match status" value="1"/>
</dbReference>
<dbReference type="GO" id="GO:0046982">
    <property type="term" value="F:protein heterodimerization activity"/>
    <property type="evidence" value="ECO:0007669"/>
    <property type="project" value="InterPro"/>
</dbReference>
<feature type="domain" description="Core Histone H2A/H2B/H3" evidence="11">
    <location>
        <begin position="29"/>
        <end position="114"/>
    </location>
</feature>
<dbReference type="CDD" id="cd22911">
    <property type="entry name" value="HFD_H3"/>
    <property type="match status" value="1"/>
</dbReference>
<proteinExistence type="inferred from homology"/>
<comment type="subunit">
    <text evidence="5">The nucleosome is a histone octamer containing two molecules each of H2A, H2B, H3 and H4 assembled in one H3-H4 heterotetramer and two H2A-H2B heterodimers. The octamer wraps approximately 147 bp of DNA.</text>
</comment>
<evidence type="ECO:0000256" key="1">
    <source>
        <dbReference type="ARBA" id="ARBA00002001"/>
    </source>
</evidence>
<dbReference type="FunFam" id="1.10.20.10:FF:000085">
    <property type="entry name" value="Histone H3.2"/>
    <property type="match status" value="1"/>
</dbReference>
<dbReference type="eggNOG" id="KOG1745">
    <property type="taxonomic scope" value="Eukaryota"/>
</dbReference>
<comment type="function">
    <text evidence="1">Core component of nucleosome. Nucleosomes wrap and compact DNA into chromatin, limiting DNA accessibility to the cellular machineries which require DNA as a template. Histones thereby play a central role in transcription regulation, DNA repair, DNA replication and chromosomal stability. DNA accessibility is regulated via a complex set of post-translational modifications of histones, also called histone code, and nucleosome remodeling.</text>
</comment>
<sequence>MARTKVSARKSPRKEQQRLYLEEANIYETSLREIRRYQKSTDLIIPKLPFQTLVREIAQDISLTADLRWQSSAILALQEAAEAFLVKEFEMTNLCAVHAHRVTIQAKDMELVDRLRRIMTGSGYRFENRKA</sequence>
<keyword evidence="7" id="KW-0158">Chromosome</keyword>
<dbReference type="InterPro" id="IPR000164">
    <property type="entry name" value="Histone_H3/CENP-A"/>
</dbReference>
<dbReference type="Proteomes" id="UP000001745">
    <property type="component" value="Unassembled WGS sequence"/>
</dbReference>
<dbReference type="InParanoid" id="B8MUK1"/>
<evidence type="ECO:0000313" key="12">
    <source>
        <dbReference type="EMBL" id="EED11669.1"/>
    </source>
</evidence>
<dbReference type="SUPFAM" id="SSF47113">
    <property type="entry name" value="Histone-fold"/>
    <property type="match status" value="1"/>
</dbReference>
<keyword evidence="9" id="KW-0539">Nucleus</keyword>
<evidence type="ECO:0000256" key="10">
    <source>
        <dbReference type="ARBA" id="ARBA00023269"/>
    </source>
</evidence>
<comment type="similarity">
    <text evidence="4">Belongs to the histone H3 family.</text>
</comment>
<reference evidence="13" key="1">
    <citation type="journal article" date="2015" name="Genome Announc.">
        <title>Genome sequence of the AIDS-associated pathogen Penicillium marneffei (ATCC18224) and its near taxonomic relative Talaromyces stipitatus (ATCC10500).</title>
        <authorList>
            <person name="Nierman W.C."/>
            <person name="Fedorova-Abrams N.D."/>
            <person name="Andrianopoulos A."/>
        </authorList>
    </citation>
    <scope>NUCLEOTIDE SEQUENCE [LARGE SCALE GENOMIC DNA]</scope>
    <source>
        <strain evidence="13">ATCC 10500 / CBS 375.48 / QM 6759 / NRRL 1006</strain>
    </source>
</reference>
<dbReference type="VEuPathDB" id="FungiDB:TSTA_108550"/>
<keyword evidence="13" id="KW-1185">Reference proteome</keyword>
<dbReference type="PANTHER" id="PTHR11426">
    <property type="entry name" value="HISTONE H3"/>
    <property type="match status" value="1"/>
</dbReference>
<dbReference type="InterPro" id="IPR007125">
    <property type="entry name" value="H2A/H2B/H3"/>
</dbReference>
<dbReference type="GO" id="GO:0005634">
    <property type="term" value="C:nucleus"/>
    <property type="evidence" value="ECO:0007669"/>
    <property type="project" value="UniProtKB-SubCell"/>
</dbReference>
<dbReference type="AlphaFoldDB" id="B8MUK1"/>
<comment type="subcellular location">
    <subcellularLocation>
        <location evidence="3">Chromosome</location>
    </subcellularLocation>
    <subcellularLocation>
        <location evidence="2">Nucleus</location>
    </subcellularLocation>
</comment>
<dbReference type="GO" id="GO:0030527">
    <property type="term" value="F:structural constituent of chromatin"/>
    <property type="evidence" value="ECO:0007669"/>
    <property type="project" value="InterPro"/>
</dbReference>
<dbReference type="OrthoDB" id="5413114at2759"/>
<dbReference type="EMBL" id="EQ962661">
    <property type="protein sequence ID" value="EED11669.1"/>
    <property type="molecule type" value="Genomic_DNA"/>
</dbReference>
<accession>B8MUK1</accession>
<dbReference type="GO" id="GO:0000786">
    <property type="term" value="C:nucleosome"/>
    <property type="evidence" value="ECO:0007669"/>
    <property type="project" value="UniProtKB-KW"/>
</dbReference>
<keyword evidence="8" id="KW-0238">DNA-binding</keyword>
<dbReference type="Pfam" id="PF00125">
    <property type="entry name" value="Histone"/>
    <property type="match status" value="1"/>
</dbReference>
<dbReference type="RefSeq" id="XP_002488425.1">
    <property type="nucleotide sequence ID" value="XM_002488380.1"/>
</dbReference>
<evidence type="ECO:0000256" key="5">
    <source>
        <dbReference type="ARBA" id="ARBA00011538"/>
    </source>
</evidence>
<protein>
    <recommendedName>
        <fullName evidence="6">Histone H3</fullName>
    </recommendedName>
</protein>
<evidence type="ECO:0000256" key="8">
    <source>
        <dbReference type="ARBA" id="ARBA00023125"/>
    </source>
</evidence>
<evidence type="ECO:0000313" key="13">
    <source>
        <dbReference type="Proteomes" id="UP000001745"/>
    </source>
</evidence>
<organism evidence="12 13">
    <name type="scientific">Talaromyces stipitatus (strain ATCC 10500 / CBS 375.48 / QM 6759 / NRRL 1006)</name>
    <name type="common">Penicillium stipitatum</name>
    <dbReference type="NCBI Taxonomy" id="441959"/>
    <lineage>
        <taxon>Eukaryota</taxon>
        <taxon>Fungi</taxon>
        <taxon>Dikarya</taxon>
        <taxon>Ascomycota</taxon>
        <taxon>Pezizomycotina</taxon>
        <taxon>Eurotiomycetes</taxon>
        <taxon>Eurotiomycetidae</taxon>
        <taxon>Eurotiales</taxon>
        <taxon>Trichocomaceae</taxon>
        <taxon>Talaromyces</taxon>
        <taxon>Talaromyces sect. Talaromyces</taxon>
    </lineage>
</organism>
<dbReference type="STRING" id="441959.B8MUK1"/>
<evidence type="ECO:0000256" key="3">
    <source>
        <dbReference type="ARBA" id="ARBA00004286"/>
    </source>
</evidence>
<keyword evidence="10" id="KW-0544">Nucleosome core</keyword>
<evidence type="ECO:0000256" key="7">
    <source>
        <dbReference type="ARBA" id="ARBA00022454"/>
    </source>
</evidence>